<evidence type="ECO:0000313" key="3">
    <source>
        <dbReference type="Proteomes" id="UP001138500"/>
    </source>
</evidence>
<dbReference type="Gene3D" id="3.20.180.10">
    <property type="entry name" value="PNP-oxidase-like"/>
    <property type="match status" value="1"/>
</dbReference>
<organism evidence="2 3">
    <name type="scientific">Teratosphaeria destructans</name>
    <dbReference type="NCBI Taxonomy" id="418781"/>
    <lineage>
        <taxon>Eukaryota</taxon>
        <taxon>Fungi</taxon>
        <taxon>Dikarya</taxon>
        <taxon>Ascomycota</taxon>
        <taxon>Pezizomycotina</taxon>
        <taxon>Dothideomycetes</taxon>
        <taxon>Dothideomycetidae</taxon>
        <taxon>Mycosphaerellales</taxon>
        <taxon>Teratosphaeriaceae</taxon>
        <taxon>Teratosphaeria</taxon>
    </lineage>
</organism>
<gene>
    <name evidence="2" type="ORF">Tdes44962_MAKER10282</name>
</gene>
<name>A0A9W7VZI5_9PEZI</name>
<sequence length="132" mass="15200">MATPDEEKDNATKARIINHMNTDHHDTLIRTLQHHHHLTAYTAYPARLTTLDLTGLTLVLPGAPKTYRVPFRRPLTTYAEARQKITELDDDAAPPIIPHPPPICSIPRHPPPMRAWRAVWLPWPRMRRGMSR</sequence>
<protein>
    <submittedName>
        <fullName evidence="2">Integral membrane protein</fullName>
    </submittedName>
</protein>
<dbReference type="Pfam" id="PF10615">
    <property type="entry name" value="DUF2470"/>
    <property type="match status" value="1"/>
</dbReference>
<reference evidence="2 3" key="2">
    <citation type="journal article" date="2021" name="Curr. Genet.">
        <title>Genetic response to nitrogen starvation in the aggressive Eucalyptus foliar pathogen Teratosphaeria destructans.</title>
        <authorList>
            <person name="Havenga M."/>
            <person name="Wingfield B.D."/>
            <person name="Wingfield M.J."/>
            <person name="Dreyer L.L."/>
            <person name="Roets F."/>
            <person name="Aylward J."/>
        </authorList>
    </citation>
    <scope>NUCLEOTIDE SEQUENCE [LARGE SCALE GENOMIC DNA]</scope>
    <source>
        <strain evidence="2">CMW44962</strain>
    </source>
</reference>
<dbReference type="PANTHER" id="PTHR37783:SF1">
    <property type="entry name" value="MEMBRANE PROTEIN, PUTATIVE (AFU_ORTHOLOGUE AFUA_1G04315)-RELATED"/>
    <property type="match status" value="1"/>
</dbReference>
<dbReference type="InterPro" id="IPR019595">
    <property type="entry name" value="DUF2470"/>
</dbReference>
<reference evidence="2 3" key="1">
    <citation type="journal article" date="2018" name="IMA Fungus">
        <title>IMA Genome-F 10: Nine draft genome sequences of Claviceps purpurea s.lat., including C. arundinis, C. humidiphila, and C. cf. spartinae, pseudomolecules for the pitch canker pathogen Fusarium circinatum, draft genome of Davidsoniella eucalypti, Grosmannia galeiformis, Quambalaria eucalypti, and Teratosphaeria destructans.</title>
        <authorList>
            <person name="Wingfield B.D."/>
            <person name="Liu M."/>
            <person name="Nguyen H.D."/>
            <person name="Lane F.A."/>
            <person name="Morgan S.W."/>
            <person name="De Vos L."/>
            <person name="Wilken P.M."/>
            <person name="Duong T.A."/>
            <person name="Aylward J."/>
            <person name="Coetzee M.P."/>
            <person name="Dadej K."/>
            <person name="De Beer Z.W."/>
            <person name="Findlay W."/>
            <person name="Havenga M."/>
            <person name="Kolarik M."/>
            <person name="Menzies J.G."/>
            <person name="Naidoo K."/>
            <person name="Pochopski O."/>
            <person name="Shoukouhi P."/>
            <person name="Santana Q.C."/>
            <person name="Seifert K.A."/>
            <person name="Soal N."/>
            <person name="Steenkamp E.T."/>
            <person name="Tatham C.T."/>
            <person name="van der Nest M.A."/>
            <person name="Wingfield M.J."/>
        </authorList>
    </citation>
    <scope>NUCLEOTIDE SEQUENCE [LARGE SCALE GENOMIC DNA]</scope>
    <source>
        <strain evidence="2">CMW44962</strain>
    </source>
</reference>
<evidence type="ECO:0000259" key="1">
    <source>
        <dbReference type="Pfam" id="PF10615"/>
    </source>
</evidence>
<dbReference type="AlphaFoldDB" id="A0A9W7VZI5"/>
<comment type="caution">
    <text evidence="2">The sequence shown here is derived from an EMBL/GenBank/DDBJ whole genome shotgun (WGS) entry which is preliminary data.</text>
</comment>
<dbReference type="EMBL" id="RIBY02002216">
    <property type="protein sequence ID" value="KAH9822714.1"/>
    <property type="molecule type" value="Genomic_DNA"/>
</dbReference>
<dbReference type="InterPro" id="IPR037119">
    <property type="entry name" value="Haem_oxidase_HugZ-like_sf"/>
</dbReference>
<feature type="domain" description="DUF2470" evidence="1">
    <location>
        <begin position="13"/>
        <end position="88"/>
    </location>
</feature>
<evidence type="ECO:0000313" key="2">
    <source>
        <dbReference type="EMBL" id="KAH9822714.1"/>
    </source>
</evidence>
<keyword evidence="3" id="KW-1185">Reference proteome</keyword>
<dbReference type="Proteomes" id="UP001138500">
    <property type="component" value="Unassembled WGS sequence"/>
</dbReference>
<proteinExistence type="predicted"/>
<accession>A0A9W7VZI5</accession>
<dbReference type="SUPFAM" id="SSF50475">
    <property type="entry name" value="FMN-binding split barrel"/>
    <property type="match status" value="1"/>
</dbReference>
<dbReference type="PANTHER" id="PTHR37783">
    <property type="entry name" value="MEMBRANE PROTEIN, PUTATIVE (AFU_ORTHOLOGUE AFUA_1G04315)-RELATED"/>
    <property type="match status" value="1"/>
</dbReference>
<dbReference type="OrthoDB" id="5553410at2759"/>